<sequence length="72" mass="8196">MGFDAPIPAATLAKLAPPYRHCKNISELVATEQGRSQWRMHGQSVDLSFDLRANSASWLQLARYMFYKRISP</sequence>
<accession>A0AA48WGS9</accession>
<organism evidence="1 2">
    <name type="scientific">Massilia antarctica</name>
    <dbReference type="NCBI Taxonomy" id="2765360"/>
    <lineage>
        <taxon>Bacteria</taxon>
        <taxon>Pseudomonadati</taxon>
        <taxon>Pseudomonadota</taxon>
        <taxon>Betaproteobacteria</taxon>
        <taxon>Burkholderiales</taxon>
        <taxon>Oxalobacteraceae</taxon>
        <taxon>Telluria group</taxon>
        <taxon>Massilia</taxon>
    </lineage>
</organism>
<dbReference type="RefSeq" id="WP_206090574.1">
    <property type="nucleotide sequence ID" value="NZ_CP065053.1"/>
</dbReference>
<dbReference type="EMBL" id="CP065053">
    <property type="protein sequence ID" value="QPI50920.1"/>
    <property type="molecule type" value="Genomic_DNA"/>
</dbReference>
<dbReference type="Proteomes" id="UP000662888">
    <property type="component" value="Chromosome"/>
</dbReference>
<keyword evidence="2" id="KW-1185">Reference proteome</keyword>
<evidence type="ECO:0000313" key="1">
    <source>
        <dbReference type="EMBL" id="QPI50920.1"/>
    </source>
</evidence>
<protein>
    <submittedName>
        <fullName evidence="1">Uncharacterized protein</fullName>
    </submittedName>
</protein>
<evidence type="ECO:0000313" key="2">
    <source>
        <dbReference type="Proteomes" id="UP000662888"/>
    </source>
</evidence>
<reference evidence="1 2" key="1">
    <citation type="submission" date="2020-11" db="EMBL/GenBank/DDBJ databases">
        <authorList>
            <person name="Sun Q."/>
        </authorList>
    </citation>
    <scope>NUCLEOTIDE SEQUENCE [LARGE SCALE GENOMIC DNA]</scope>
    <source>
        <strain evidence="1 2">P8398</strain>
    </source>
</reference>
<gene>
    <name evidence="1" type="ORF">IV454_04990</name>
</gene>
<name>A0AA48WGS9_9BURK</name>
<proteinExistence type="predicted"/>